<evidence type="ECO:0000313" key="2">
    <source>
        <dbReference type="Proteomes" id="UP000093173"/>
    </source>
</evidence>
<protein>
    <recommendedName>
        <fullName evidence="3">DUF1127 domain-containing protein</fullName>
    </recommendedName>
</protein>
<evidence type="ECO:0000313" key="1">
    <source>
        <dbReference type="EMBL" id="OCH71866.1"/>
    </source>
</evidence>
<dbReference type="Proteomes" id="UP000093173">
    <property type="component" value="Unassembled WGS sequence"/>
</dbReference>
<accession>A0A1B9QV09</accession>
<keyword evidence="2" id="KW-1185">Reference proteome</keyword>
<dbReference type="RefSeq" id="WP_017035763.1">
    <property type="nucleotide sequence ID" value="NZ_JBNGCH010000933.1"/>
</dbReference>
<dbReference type="EMBL" id="MAJZ01000933">
    <property type="protein sequence ID" value="OCH71866.1"/>
    <property type="molecule type" value="Genomic_DNA"/>
</dbReference>
<proteinExistence type="predicted"/>
<evidence type="ECO:0008006" key="3">
    <source>
        <dbReference type="Google" id="ProtNLM"/>
    </source>
</evidence>
<dbReference type="AlphaFoldDB" id="A0A1B9QV09"/>
<name>A0A1B9QV09_9VIBR</name>
<sequence length="68" mass="8007">MDTSITITSSPRRYSLSRLVKFIFIKVTVWNELSCSRKRLAELPKHLLEDVGLTKEQAQIESRKPFWQ</sequence>
<reference evidence="2" key="1">
    <citation type="submission" date="2016-06" db="EMBL/GenBank/DDBJ databases">
        <authorList>
            <person name="Hehemann J.-H."/>
            <person name="Arevalo P."/>
            <person name="Datta M.S."/>
            <person name="Polz M.F."/>
        </authorList>
    </citation>
    <scope>NUCLEOTIDE SEQUENCE [LARGE SCALE GENOMIC DNA]</scope>
    <source>
        <strain evidence="2">9CSC122</strain>
    </source>
</reference>
<organism evidence="1 2">
    <name type="scientific">Vibrio genomosp. F10</name>
    <dbReference type="NCBI Taxonomy" id="723171"/>
    <lineage>
        <taxon>Bacteria</taxon>
        <taxon>Pseudomonadati</taxon>
        <taxon>Pseudomonadota</taxon>
        <taxon>Gammaproteobacteria</taxon>
        <taxon>Vibrionales</taxon>
        <taxon>Vibrionaceae</taxon>
        <taxon>Vibrio</taxon>
    </lineage>
</organism>
<comment type="caution">
    <text evidence="1">The sequence shown here is derived from an EMBL/GenBank/DDBJ whole genome shotgun (WGS) entry which is preliminary data.</text>
</comment>
<gene>
    <name evidence="1" type="ORF">A6E14_15865</name>
</gene>